<feature type="compositionally biased region" description="Polar residues" evidence="1">
    <location>
        <begin position="250"/>
        <end position="264"/>
    </location>
</feature>
<feature type="transmembrane region" description="Helical" evidence="2">
    <location>
        <begin position="144"/>
        <end position="161"/>
    </location>
</feature>
<sequence>MSTNKKITKVGGNNETVSNSDYTFVPSAENKSKANQFRMFAVLLWLGAIVAQVFAIRMFLKAVNTGESPVNVWVIGLIVLDLILVFAGSVLWKKSNRLDPPSEKNKFLYYMQNQLGVVMAFVAFLPLIIFILTNKKVDGKSKAILGSIAGLALVIAGIGGFESNMASVEKYTEETRQVEDLTGSNNVFWTKSGKSYHLYNDCGYINSNRTNEIFEGTVAAAYEAKNITDLCDRCENRAKKAKDEIVQPVTEGQLSEPVSNDSIK</sequence>
<feature type="region of interest" description="Disordered" evidence="1">
    <location>
        <begin position="245"/>
        <end position="264"/>
    </location>
</feature>
<keyword evidence="2" id="KW-0472">Membrane</keyword>
<comment type="caution">
    <text evidence="3">The sequence shown here is derived from an EMBL/GenBank/DDBJ whole genome shotgun (WGS) entry which is preliminary data.</text>
</comment>
<dbReference type="EMBL" id="JBHSGW010000004">
    <property type="protein sequence ID" value="MFC4739594.1"/>
    <property type="molecule type" value="Genomic_DNA"/>
</dbReference>
<accession>A0ABV9P5R6</accession>
<name>A0ABV9P5R6_9FLAO</name>
<gene>
    <name evidence="3" type="ORF">ACFO3U_06265</name>
</gene>
<evidence type="ECO:0000313" key="3">
    <source>
        <dbReference type="EMBL" id="MFC4739594.1"/>
    </source>
</evidence>
<organism evidence="3 4">
    <name type="scientific">Flavobacterium ponti</name>
    <dbReference type="NCBI Taxonomy" id="665133"/>
    <lineage>
        <taxon>Bacteria</taxon>
        <taxon>Pseudomonadati</taxon>
        <taxon>Bacteroidota</taxon>
        <taxon>Flavobacteriia</taxon>
        <taxon>Flavobacteriales</taxon>
        <taxon>Flavobacteriaceae</taxon>
        <taxon>Flavobacterium</taxon>
    </lineage>
</organism>
<protein>
    <submittedName>
        <fullName evidence="3">Uncharacterized protein</fullName>
    </submittedName>
</protein>
<proteinExistence type="predicted"/>
<keyword evidence="4" id="KW-1185">Reference proteome</keyword>
<feature type="transmembrane region" description="Helical" evidence="2">
    <location>
        <begin position="113"/>
        <end position="132"/>
    </location>
</feature>
<dbReference type="Proteomes" id="UP001595885">
    <property type="component" value="Unassembled WGS sequence"/>
</dbReference>
<feature type="transmembrane region" description="Helical" evidence="2">
    <location>
        <begin position="40"/>
        <end position="60"/>
    </location>
</feature>
<evidence type="ECO:0000313" key="4">
    <source>
        <dbReference type="Proteomes" id="UP001595885"/>
    </source>
</evidence>
<evidence type="ECO:0000256" key="2">
    <source>
        <dbReference type="SAM" id="Phobius"/>
    </source>
</evidence>
<dbReference type="RefSeq" id="WP_379739332.1">
    <property type="nucleotide sequence ID" value="NZ_JBHSGW010000004.1"/>
</dbReference>
<evidence type="ECO:0000256" key="1">
    <source>
        <dbReference type="SAM" id="MobiDB-lite"/>
    </source>
</evidence>
<keyword evidence="2" id="KW-0812">Transmembrane</keyword>
<reference evidence="4" key="1">
    <citation type="journal article" date="2019" name="Int. J. Syst. Evol. Microbiol.">
        <title>The Global Catalogue of Microorganisms (GCM) 10K type strain sequencing project: providing services to taxonomists for standard genome sequencing and annotation.</title>
        <authorList>
            <consortium name="The Broad Institute Genomics Platform"/>
            <consortium name="The Broad Institute Genome Sequencing Center for Infectious Disease"/>
            <person name="Wu L."/>
            <person name="Ma J."/>
        </authorList>
    </citation>
    <scope>NUCLEOTIDE SEQUENCE [LARGE SCALE GENOMIC DNA]</scope>
    <source>
        <strain evidence="4">CCUG 50349</strain>
    </source>
</reference>
<keyword evidence="2" id="KW-1133">Transmembrane helix</keyword>
<feature type="transmembrane region" description="Helical" evidence="2">
    <location>
        <begin position="72"/>
        <end position="92"/>
    </location>
</feature>